<dbReference type="GO" id="GO:0016036">
    <property type="term" value="P:cellular response to phosphate starvation"/>
    <property type="evidence" value="ECO:0007669"/>
    <property type="project" value="TreeGrafter"/>
</dbReference>
<evidence type="ECO:0000256" key="6">
    <source>
        <dbReference type="SAM" id="MobiDB-lite"/>
    </source>
</evidence>
<dbReference type="EMBL" id="CAJVPI010000070">
    <property type="protein sequence ID" value="CAG8472847.1"/>
    <property type="molecule type" value="Genomic_DNA"/>
</dbReference>
<dbReference type="GO" id="GO:0005886">
    <property type="term" value="C:plasma membrane"/>
    <property type="evidence" value="ECO:0007669"/>
    <property type="project" value="TreeGrafter"/>
</dbReference>
<gene>
    <name evidence="10" type="ORF">PBRASI_LOCUS1157</name>
</gene>
<dbReference type="Proteomes" id="UP000789739">
    <property type="component" value="Unassembled WGS sequence"/>
</dbReference>
<evidence type="ECO:0000256" key="4">
    <source>
        <dbReference type="ARBA" id="ARBA00022989"/>
    </source>
</evidence>
<feature type="region of interest" description="Disordered" evidence="6">
    <location>
        <begin position="686"/>
        <end position="707"/>
    </location>
</feature>
<dbReference type="GO" id="GO:0000822">
    <property type="term" value="F:inositol hexakisphosphate binding"/>
    <property type="evidence" value="ECO:0007669"/>
    <property type="project" value="TreeGrafter"/>
</dbReference>
<protein>
    <submittedName>
        <fullName evidence="10">11685_t:CDS:1</fullName>
    </submittedName>
</protein>
<dbReference type="GO" id="GO:0005794">
    <property type="term" value="C:Golgi apparatus"/>
    <property type="evidence" value="ECO:0007669"/>
    <property type="project" value="TreeGrafter"/>
</dbReference>
<dbReference type="GO" id="GO:0006817">
    <property type="term" value="P:phosphate ion transport"/>
    <property type="evidence" value="ECO:0007669"/>
    <property type="project" value="TreeGrafter"/>
</dbReference>
<feature type="compositionally biased region" description="Polar residues" evidence="6">
    <location>
        <begin position="686"/>
        <end position="697"/>
    </location>
</feature>
<dbReference type="OrthoDB" id="9970435at2759"/>
<comment type="caution">
    <text evidence="10">The sequence shown here is derived from an EMBL/GenBank/DDBJ whole genome shotgun (WGS) entry which is preliminary data.</text>
</comment>
<evidence type="ECO:0000256" key="1">
    <source>
        <dbReference type="ARBA" id="ARBA00004141"/>
    </source>
</evidence>
<dbReference type="AlphaFoldDB" id="A0A9N8W5G3"/>
<evidence type="ECO:0000256" key="3">
    <source>
        <dbReference type="ARBA" id="ARBA00022692"/>
    </source>
</evidence>
<proteinExistence type="inferred from homology"/>
<dbReference type="PROSITE" id="PS51382">
    <property type="entry name" value="SPX"/>
    <property type="match status" value="1"/>
</dbReference>
<evidence type="ECO:0000256" key="7">
    <source>
        <dbReference type="SAM" id="Phobius"/>
    </source>
</evidence>
<comment type="similarity">
    <text evidence="2">Belongs to the SYG1 (TC 2.A.94) family.</text>
</comment>
<evidence type="ECO:0000256" key="5">
    <source>
        <dbReference type="ARBA" id="ARBA00023136"/>
    </source>
</evidence>
<keyword evidence="5 7" id="KW-0472">Membrane</keyword>
<reference evidence="10" key="1">
    <citation type="submission" date="2021-06" db="EMBL/GenBank/DDBJ databases">
        <authorList>
            <person name="Kallberg Y."/>
            <person name="Tangrot J."/>
            <person name="Rosling A."/>
        </authorList>
    </citation>
    <scope>NUCLEOTIDE SEQUENCE</scope>
    <source>
        <strain evidence="10">BR232B</strain>
    </source>
</reference>
<comment type="subcellular location">
    <subcellularLocation>
        <location evidence="1">Membrane</location>
        <topology evidence="1">Multi-pass membrane protein</topology>
    </subcellularLocation>
</comment>
<name>A0A9N8W5G3_9GLOM</name>
<feature type="domain" description="SPX" evidence="9">
    <location>
        <begin position="1"/>
        <end position="287"/>
    </location>
</feature>
<feature type="transmembrane region" description="Helical" evidence="7">
    <location>
        <begin position="401"/>
        <end position="425"/>
    </location>
</feature>
<feature type="domain" description="EXS" evidence="8">
    <location>
        <begin position="502"/>
        <end position="687"/>
    </location>
</feature>
<dbReference type="CDD" id="cd14475">
    <property type="entry name" value="SPX_SYG1_like"/>
    <property type="match status" value="1"/>
</dbReference>
<dbReference type="Pfam" id="PF03124">
    <property type="entry name" value="EXS"/>
    <property type="match status" value="1"/>
</dbReference>
<dbReference type="InterPro" id="IPR004331">
    <property type="entry name" value="SPX_dom"/>
</dbReference>
<evidence type="ECO:0000313" key="10">
    <source>
        <dbReference type="EMBL" id="CAG8472847.1"/>
    </source>
</evidence>
<dbReference type="InterPro" id="IPR004342">
    <property type="entry name" value="EXS_C"/>
</dbReference>
<keyword evidence="4 7" id="KW-1133">Transmembrane helix</keyword>
<dbReference type="PROSITE" id="PS51380">
    <property type="entry name" value="EXS"/>
    <property type="match status" value="1"/>
</dbReference>
<sequence length="788" mass="92423">MKFAKVLAQEAVPEWKKMYIDYNELKRIIKEVIQSYKFADKEYHKDAEPEFPTSLGPDIDLNATIRDRLTHGRRFSLKSMSDVAGPFFAKLSRRSSKTDIRSNAPSFCQSSIQDDMTMEELIPMLNESEQKFFSQLDKELQKIWEFYGSREDYASEKLKELKKAHRLLKQERKKGKLTGKKPDTFKPMNILKHLNLDNYDYYPPPHGQQSGMEQARTVQVITADGQKKPVPMSYGIAKKRIKMGVMEFYRSIQMLKKYAQLNRLGFEKILKKYDKNTSWKASNIYMRKVDATNFSNLKTLDRILKQTEIFYVSSFSDGVRKHAIKRLRMPDKAKSHYFVTWRVGIYLGMAINLILVGIRSVMDIIAFVDKNSIAESCQINPDASLSPAEQQTFYNFCNYDLILQIYAAVVAPIVLGLLVGVNMIAWAKAKINYRLIFDFDTRDNMDHREYLELRVCLPFVYGVEFRDFFVADELVSLQFTFSYVATLICALSNDWEQISEGKCSSNRNPWAVFMATIPALLRFVQCLQRWVKTQRAHPHLLNALKYITIVIPYWILYANTQDALVFWYLVHLFNTLLANFWDLAMDWAFLRVWYVPNYGLREELEFKHRWVYYFAVCSNTLMRFVWMVDRKHNGIITMSFAFMEVLRRFQWNFFRVEKEHVYNVLIKRAVKDINIPFVVTKNDQESTANHQVETQLPQSPPTRRESFASYQTSNRRFSLLSQHVSDALSSAFVRFTPLHKGADFRDYSAPRKRNFVAFPATDVNSRKVMWEEQNGEGSTDNVNNEFWL</sequence>
<keyword evidence="11" id="KW-1185">Reference proteome</keyword>
<evidence type="ECO:0000259" key="8">
    <source>
        <dbReference type="PROSITE" id="PS51380"/>
    </source>
</evidence>
<feature type="transmembrane region" description="Helical" evidence="7">
    <location>
        <begin position="543"/>
        <end position="559"/>
    </location>
</feature>
<evidence type="ECO:0000259" key="9">
    <source>
        <dbReference type="PROSITE" id="PS51382"/>
    </source>
</evidence>
<dbReference type="PANTHER" id="PTHR10783">
    <property type="entry name" value="XENOTROPIC AND POLYTROPIC RETROVIRUS RECEPTOR 1-RELATED"/>
    <property type="match status" value="1"/>
</dbReference>
<evidence type="ECO:0000313" key="11">
    <source>
        <dbReference type="Proteomes" id="UP000789739"/>
    </source>
</evidence>
<accession>A0A9N8W5G3</accession>
<dbReference type="Pfam" id="PF03105">
    <property type="entry name" value="SPX"/>
    <property type="match status" value="1"/>
</dbReference>
<dbReference type="PANTHER" id="PTHR10783:SF103">
    <property type="entry name" value="SOLUTE CARRIER FAMILY 53 MEMBER 1"/>
    <property type="match status" value="1"/>
</dbReference>
<feature type="transmembrane region" description="Helical" evidence="7">
    <location>
        <begin position="610"/>
        <end position="628"/>
    </location>
</feature>
<organism evidence="10 11">
    <name type="scientific">Paraglomus brasilianum</name>
    <dbReference type="NCBI Taxonomy" id="144538"/>
    <lineage>
        <taxon>Eukaryota</taxon>
        <taxon>Fungi</taxon>
        <taxon>Fungi incertae sedis</taxon>
        <taxon>Mucoromycota</taxon>
        <taxon>Glomeromycotina</taxon>
        <taxon>Glomeromycetes</taxon>
        <taxon>Paraglomerales</taxon>
        <taxon>Paraglomeraceae</taxon>
        <taxon>Paraglomus</taxon>
    </lineage>
</organism>
<feature type="transmembrane region" description="Helical" evidence="7">
    <location>
        <begin position="335"/>
        <end position="358"/>
    </location>
</feature>
<evidence type="ECO:0000256" key="2">
    <source>
        <dbReference type="ARBA" id="ARBA00009665"/>
    </source>
</evidence>
<feature type="transmembrane region" description="Helical" evidence="7">
    <location>
        <begin position="566"/>
        <end position="590"/>
    </location>
</feature>
<keyword evidence="3 7" id="KW-0812">Transmembrane</keyword>